<evidence type="ECO:0008006" key="4">
    <source>
        <dbReference type="Google" id="ProtNLM"/>
    </source>
</evidence>
<accession>A0A4U0XX83</accession>
<evidence type="ECO:0000256" key="1">
    <source>
        <dbReference type="SAM" id="MobiDB-lite"/>
    </source>
</evidence>
<dbReference type="OrthoDB" id="3647866at2759"/>
<name>A0A4U0XX83_9PEZI</name>
<sequence length="228" mass="24933">MSNLCHNCSYVHFPEPCEHPPAYCEICKNWGHLRAFCPTGAVRTDPIREYWLLCHNCETWHLPSRSTVPLQRCSKCSNLGHKEVLCPAAPEIGPHLARFMENQYGVATSSTDTGNVPSGINFGEGAAMTQDNVRRIRVAAAKEVFELERQGIFDEGYILREIATPTASNTLGSNVNGPIWRPNGSDPFTVGPGTEAPPSLLYGSGPESPRHGEDSRSRNGGGGTVRRE</sequence>
<evidence type="ECO:0000313" key="3">
    <source>
        <dbReference type="Proteomes" id="UP000309340"/>
    </source>
</evidence>
<protein>
    <recommendedName>
        <fullName evidence="4">CCHC-type domain-containing protein</fullName>
    </recommendedName>
</protein>
<gene>
    <name evidence="2" type="ORF">B0A55_01423</name>
</gene>
<feature type="compositionally biased region" description="Basic and acidic residues" evidence="1">
    <location>
        <begin position="208"/>
        <end position="217"/>
    </location>
</feature>
<evidence type="ECO:0000313" key="2">
    <source>
        <dbReference type="EMBL" id="TKA82400.1"/>
    </source>
</evidence>
<comment type="caution">
    <text evidence="2">The sequence shown here is derived from an EMBL/GenBank/DDBJ whole genome shotgun (WGS) entry which is preliminary data.</text>
</comment>
<dbReference type="Proteomes" id="UP000309340">
    <property type="component" value="Unassembled WGS sequence"/>
</dbReference>
<keyword evidence="3" id="KW-1185">Reference proteome</keyword>
<proteinExistence type="predicted"/>
<dbReference type="EMBL" id="NAJQ01000035">
    <property type="protein sequence ID" value="TKA82400.1"/>
    <property type="molecule type" value="Genomic_DNA"/>
</dbReference>
<reference evidence="2 3" key="1">
    <citation type="submission" date="2017-03" db="EMBL/GenBank/DDBJ databases">
        <title>Genomes of endolithic fungi from Antarctica.</title>
        <authorList>
            <person name="Coleine C."/>
            <person name="Masonjones S."/>
            <person name="Stajich J.E."/>
        </authorList>
    </citation>
    <scope>NUCLEOTIDE SEQUENCE [LARGE SCALE GENOMIC DNA]</scope>
    <source>
        <strain evidence="2 3">CCFEE 5184</strain>
    </source>
</reference>
<feature type="compositionally biased region" description="Gly residues" evidence="1">
    <location>
        <begin position="219"/>
        <end position="228"/>
    </location>
</feature>
<dbReference type="AlphaFoldDB" id="A0A4U0XX83"/>
<organism evidence="2 3">
    <name type="scientific">Friedmanniomyces simplex</name>
    <dbReference type="NCBI Taxonomy" id="329884"/>
    <lineage>
        <taxon>Eukaryota</taxon>
        <taxon>Fungi</taxon>
        <taxon>Dikarya</taxon>
        <taxon>Ascomycota</taxon>
        <taxon>Pezizomycotina</taxon>
        <taxon>Dothideomycetes</taxon>
        <taxon>Dothideomycetidae</taxon>
        <taxon>Mycosphaerellales</taxon>
        <taxon>Teratosphaeriaceae</taxon>
        <taxon>Friedmanniomyces</taxon>
    </lineage>
</organism>
<feature type="region of interest" description="Disordered" evidence="1">
    <location>
        <begin position="168"/>
        <end position="228"/>
    </location>
</feature>